<evidence type="ECO:0000259" key="1">
    <source>
        <dbReference type="Pfam" id="PF12146"/>
    </source>
</evidence>
<evidence type="ECO:0000313" key="3">
    <source>
        <dbReference type="Proteomes" id="UP000789901"/>
    </source>
</evidence>
<dbReference type="SUPFAM" id="SSF53474">
    <property type="entry name" value="alpha/beta-Hydrolases"/>
    <property type="match status" value="1"/>
</dbReference>
<sequence length="170" mass="19023">KQDRKDAPHFLMGHGVGGALALYATMNKAIESISGCIALSPLLKPFEQGIDVPEILIRAGKLVNRVFPNFTIKLELDSEKLTSNGSFSQIYDDHTYINKYYTLTEVMDSLKYGNTLLKNKLNNESPHTLIIYGTEDKISDINATKKFYNNLIGNSNVNECCSSWNQHSNC</sequence>
<proteinExistence type="predicted"/>
<reference evidence="2 3" key="1">
    <citation type="submission" date="2021-06" db="EMBL/GenBank/DDBJ databases">
        <authorList>
            <person name="Kallberg Y."/>
            <person name="Tangrot J."/>
            <person name="Rosling A."/>
        </authorList>
    </citation>
    <scope>NUCLEOTIDE SEQUENCE [LARGE SCALE GENOMIC DNA]</scope>
    <source>
        <strain evidence="2 3">120-4 pot B 10/14</strain>
    </source>
</reference>
<dbReference type="InterPro" id="IPR051044">
    <property type="entry name" value="MAG_DAG_Lipase"/>
</dbReference>
<dbReference type="Proteomes" id="UP000789901">
    <property type="component" value="Unassembled WGS sequence"/>
</dbReference>
<feature type="domain" description="Serine aminopeptidase S33" evidence="1">
    <location>
        <begin position="2"/>
        <end position="151"/>
    </location>
</feature>
<name>A0ABN7WSI0_GIGMA</name>
<protein>
    <submittedName>
        <fullName evidence="2">8918_t:CDS:1</fullName>
    </submittedName>
</protein>
<dbReference type="EMBL" id="CAJVQB010061228">
    <property type="protein sequence ID" value="CAG8839776.1"/>
    <property type="molecule type" value="Genomic_DNA"/>
</dbReference>
<dbReference type="InterPro" id="IPR029058">
    <property type="entry name" value="AB_hydrolase_fold"/>
</dbReference>
<dbReference type="Gene3D" id="3.40.50.1820">
    <property type="entry name" value="alpha/beta hydrolase"/>
    <property type="match status" value="1"/>
</dbReference>
<gene>
    <name evidence="2" type="ORF">GMARGA_LOCUS34600</name>
</gene>
<dbReference type="PANTHER" id="PTHR11614">
    <property type="entry name" value="PHOSPHOLIPASE-RELATED"/>
    <property type="match status" value="1"/>
</dbReference>
<organism evidence="2 3">
    <name type="scientific">Gigaspora margarita</name>
    <dbReference type="NCBI Taxonomy" id="4874"/>
    <lineage>
        <taxon>Eukaryota</taxon>
        <taxon>Fungi</taxon>
        <taxon>Fungi incertae sedis</taxon>
        <taxon>Mucoromycota</taxon>
        <taxon>Glomeromycotina</taxon>
        <taxon>Glomeromycetes</taxon>
        <taxon>Diversisporales</taxon>
        <taxon>Gigasporaceae</taxon>
        <taxon>Gigaspora</taxon>
    </lineage>
</organism>
<keyword evidence="3" id="KW-1185">Reference proteome</keyword>
<evidence type="ECO:0000313" key="2">
    <source>
        <dbReference type="EMBL" id="CAG8839776.1"/>
    </source>
</evidence>
<dbReference type="Pfam" id="PF12146">
    <property type="entry name" value="Hydrolase_4"/>
    <property type="match status" value="1"/>
</dbReference>
<comment type="caution">
    <text evidence="2">The sequence shown here is derived from an EMBL/GenBank/DDBJ whole genome shotgun (WGS) entry which is preliminary data.</text>
</comment>
<feature type="non-terminal residue" evidence="2">
    <location>
        <position position="1"/>
    </location>
</feature>
<feature type="non-terminal residue" evidence="2">
    <location>
        <position position="170"/>
    </location>
</feature>
<dbReference type="InterPro" id="IPR022742">
    <property type="entry name" value="Hydrolase_4"/>
</dbReference>
<accession>A0ABN7WSI0</accession>